<name>A0A645EXY1_9ZZZZ</name>
<evidence type="ECO:0000256" key="5">
    <source>
        <dbReference type="ARBA" id="ARBA00023136"/>
    </source>
</evidence>
<comment type="subcellular location">
    <subcellularLocation>
        <location evidence="1">Cell membrane</location>
        <topology evidence="1">Multi-pass membrane protein</topology>
    </subcellularLocation>
</comment>
<protein>
    <recommendedName>
        <fullName evidence="8">Flippase-like domain-containing protein</fullName>
    </recommendedName>
</protein>
<keyword evidence="5 6" id="KW-0472">Membrane</keyword>
<organism evidence="7">
    <name type="scientific">bioreactor metagenome</name>
    <dbReference type="NCBI Taxonomy" id="1076179"/>
    <lineage>
        <taxon>unclassified sequences</taxon>
        <taxon>metagenomes</taxon>
        <taxon>ecological metagenomes</taxon>
    </lineage>
</organism>
<evidence type="ECO:0000256" key="1">
    <source>
        <dbReference type="ARBA" id="ARBA00004651"/>
    </source>
</evidence>
<evidence type="ECO:0008006" key="8">
    <source>
        <dbReference type="Google" id="ProtNLM"/>
    </source>
</evidence>
<dbReference type="NCBIfam" id="TIGR00374">
    <property type="entry name" value="flippase-like domain"/>
    <property type="match status" value="1"/>
</dbReference>
<dbReference type="InterPro" id="IPR022791">
    <property type="entry name" value="L-PG_synthase/AglD"/>
</dbReference>
<proteinExistence type="predicted"/>
<feature type="transmembrane region" description="Helical" evidence="6">
    <location>
        <begin position="118"/>
        <end position="137"/>
    </location>
</feature>
<evidence type="ECO:0000256" key="4">
    <source>
        <dbReference type="ARBA" id="ARBA00022989"/>
    </source>
</evidence>
<comment type="caution">
    <text evidence="7">The sequence shown here is derived from an EMBL/GenBank/DDBJ whole genome shotgun (WGS) entry which is preliminary data.</text>
</comment>
<evidence type="ECO:0000313" key="7">
    <source>
        <dbReference type="EMBL" id="MPN05284.1"/>
    </source>
</evidence>
<accession>A0A645EXY1</accession>
<keyword evidence="3 6" id="KW-0812">Transmembrane</keyword>
<reference evidence="7" key="1">
    <citation type="submission" date="2019-08" db="EMBL/GenBank/DDBJ databases">
        <authorList>
            <person name="Kucharzyk K."/>
            <person name="Murdoch R.W."/>
            <person name="Higgins S."/>
            <person name="Loffler F."/>
        </authorList>
    </citation>
    <scope>NUCLEOTIDE SEQUENCE</scope>
</reference>
<keyword evidence="4 6" id="KW-1133">Transmembrane helix</keyword>
<gene>
    <name evidence="7" type="ORF">SDC9_152534</name>
</gene>
<dbReference type="PANTHER" id="PTHR39087">
    <property type="entry name" value="UPF0104 MEMBRANE PROTEIN MJ1595"/>
    <property type="match status" value="1"/>
</dbReference>
<sequence length="212" mass="22551">MLASSGVAARLEIASWMESLIKFSGIAILLFFAALFVLSFRESLSKGSRKEKVSKNLSGEPLNKIREFASTFVHQMSVVAVRPGAFLAVVASSLIIWGMDIFTSILVLRAFPAAGVDISSTFTISLVFLAVALGTIAKTFPITPGAIGTYEVALTGVFVLGGIRPELAFTVAVLDHIIKNSITLLGGGLALSELGLRWREVLSTNTDTLKGM</sequence>
<dbReference type="AlphaFoldDB" id="A0A645EXY1"/>
<feature type="transmembrane region" description="Helical" evidence="6">
    <location>
        <begin position="85"/>
        <end position="112"/>
    </location>
</feature>
<evidence type="ECO:0000256" key="3">
    <source>
        <dbReference type="ARBA" id="ARBA00022692"/>
    </source>
</evidence>
<dbReference type="EMBL" id="VSSQ01051194">
    <property type="protein sequence ID" value="MPN05284.1"/>
    <property type="molecule type" value="Genomic_DNA"/>
</dbReference>
<keyword evidence="2" id="KW-1003">Cell membrane</keyword>
<dbReference type="GO" id="GO:0005886">
    <property type="term" value="C:plasma membrane"/>
    <property type="evidence" value="ECO:0007669"/>
    <property type="project" value="UniProtKB-SubCell"/>
</dbReference>
<dbReference type="PANTHER" id="PTHR39087:SF2">
    <property type="entry name" value="UPF0104 MEMBRANE PROTEIN MJ1595"/>
    <property type="match status" value="1"/>
</dbReference>
<feature type="transmembrane region" description="Helical" evidence="6">
    <location>
        <begin position="20"/>
        <end position="40"/>
    </location>
</feature>
<dbReference type="Pfam" id="PF03706">
    <property type="entry name" value="LPG_synthase_TM"/>
    <property type="match status" value="1"/>
</dbReference>
<evidence type="ECO:0000256" key="6">
    <source>
        <dbReference type="SAM" id="Phobius"/>
    </source>
</evidence>
<evidence type="ECO:0000256" key="2">
    <source>
        <dbReference type="ARBA" id="ARBA00022475"/>
    </source>
</evidence>